<name>A0A8J6HK30_TENMO</name>
<dbReference type="InterPro" id="IPR005135">
    <property type="entry name" value="Endo/exonuclease/phosphatase"/>
</dbReference>
<organism evidence="2 3">
    <name type="scientific">Tenebrio molitor</name>
    <name type="common">Yellow mealworm beetle</name>
    <dbReference type="NCBI Taxonomy" id="7067"/>
    <lineage>
        <taxon>Eukaryota</taxon>
        <taxon>Metazoa</taxon>
        <taxon>Ecdysozoa</taxon>
        <taxon>Arthropoda</taxon>
        <taxon>Hexapoda</taxon>
        <taxon>Insecta</taxon>
        <taxon>Pterygota</taxon>
        <taxon>Neoptera</taxon>
        <taxon>Endopterygota</taxon>
        <taxon>Coleoptera</taxon>
        <taxon>Polyphaga</taxon>
        <taxon>Cucujiformia</taxon>
        <taxon>Tenebrionidae</taxon>
        <taxon>Tenebrio</taxon>
    </lineage>
</organism>
<dbReference type="Pfam" id="PF03372">
    <property type="entry name" value="Exo_endo_phos"/>
    <property type="match status" value="1"/>
</dbReference>
<gene>
    <name evidence="2" type="ORF">GEV33_006731</name>
</gene>
<dbReference type="InterPro" id="IPR036691">
    <property type="entry name" value="Endo/exonu/phosph_ase_sf"/>
</dbReference>
<dbReference type="PANTHER" id="PTHR33395:SF22">
    <property type="entry name" value="REVERSE TRANSCRIPTASE DOMAIN-CONTAINING PROTEIN"/>
    <property type="match status" value="1"/>
</dbReference>
<dbReference type="AlphaFoldDB" id="A0A8J6HK30"/>
<dbReference type="GO" id="GO:0003824">
    <property type="term" value="F:catalytic activity"/>
    <property type="evidence" value="ECO:0007669"/>
    <property type="project" value="InterPro"/>
</dbReference>
<dbReference type="GO" id="GO:0007508">
    <property type="term" value="P:larval heart development"/>
    <property type="evidence" value="ECO:0007669"/>
    <property type="project" value="TreeGrafter"/>
</dbReference>
<dbReference type="PANTHER" id="PTHR33395">
    <property type="entry name" value="TRANSCRIPTASE, PUTATIVE-RELATED-RELATED"/>
    <property type="match status" value="1"/>
</dbReference>
<dbReference type="Proteomes" id="UP000719412">
    <property type="component" value="Unassembled WGS sequence"/>
</dbReference>
<dbReference type="Gene3D" id="3.60.10.10">
    <property type="entry name" value="Endonuclease/exonuclease/phosphatase"/>
    <property type="match status" value="1"/>
</dbReference>
<keyword evidence="3" id="KW-1185">Reference proteome</keyword>
<protein>
    <recommendedName>
        <fullName evidence="1">Endonuclease/exonuclease/phosphatase domain-containing protein</fullName>
    </recommendedName>
</protein>
<feature type="domain" description="Endonuclease/exonuclease/phosphatase" evidence="1">
    <location>
        <begin position="373"/>
        <end position="510"/>
    </location>
</feature>
<dbReference type="GO" id="GO:0031012">
    <property type="term" value="C:extracellular matrix"/>
    <property type="evidence" value="ECO:0007669"/>
    <property type="project" value="TreeGrafter"/>
</dbReference>
<dbReference type="GO" id="GO:0061343">
    <property type="term" value="P:cell adhesion involved in heart morphogenesis"/>
    <property type="evidence" value="ECO:0007669"/>
    <property type="project" value="TreeGrafter"/>
</dbReference>
<evidence type="ECO:0000313" key="2">
    <source>
        <dbReference type="EMBL" id="KAH0816060.1"/>
    </source>
</evidence>
<evidence type="ECO:0000259" key="1">
    <source>
        <dbReference type="Pfam" id="PF03372"/>
    </source>
</evidence>
<reference evidence="2" key="1">
    <citation type="journal article" date="2020" name="J Insects Food Feed">
        <title>The yellow mealworm (Tenebrio molitor) genome: a resource for the emerging insects as food and feed industry.</title>
        <authorList>
            <person name="Eriksson T."/>
            <person name="Andere A."/>
            <person name="Kelstrup H."/>
            <person name="Emery V."/>
            <person name="Picard C."/>
        </authorList>
    </citation>
    <scope>NUCLEOTIDE SEQUENCE</scope>
    <source>
        <strain evidence="2">Stoneville</strain>
        <tissue evidence="2">Whole head</tissue>
    </source>
</reference>
<sequence length="554" mass="62903">MATADADSPLAVYNLMADFTGYIKSKIWEKWQISWNQADNHLHTIQAIVRKKILLPNDCKSQVVISRLRLGHTSLTHSWLLDKKTRPTCSFCQREAATVPHLLRDCPALVEQRDPDQVEEFMENHYNSESGDSEIFIVTYDNEEGKPTEQDHEATLLLLNLREKYAAKFDDRKTTADQRPVKSVDNAQLIEILKTESNERKDQFDIITNLLQEQNHQRDRMLTLLEGLGGQKRKRPSRMSYLNNQFQDPNDIVNAFADFFQQCYTASGVFTDRDVIHSDTNNVNTPFISESDVTSALKKLKPKLTAGPDNIPAFLLKDCASVLAYPLQLVFNLALKTCKFPEIWKLSSISPIFKKGNRTQFITKLRDFYCASLAENYDVLAITETWLSSDVYNNEILDARYSIYRNDRNALNSIKGRGGGVMLAVSSKYESLQLTNVNKEVEEIWVKIITGKRDLILCCVYLLPKSDLSKFSSHIVSLQNICNNHPDSDIIVLGDFNLPNIEWTRQEDLSGLVPCNVTAKNEILDCDSYFSLCFSVHSAFPVVENGGGGGYLLK</sequence>
<dbReference type="EMBL" id="JABDTM020022137">
    <property type="protein sequence ID" value="KAH0816060.1"/>
    <property type="molecule type" value="Genomic_DNA"/>
</dbReference>
<proteinExistence type="predicted"/>
<dbReference type="SUPFAM" id="SSF56219">
    <property type="entry name" value="DNase I-like"/>
    <property type="match status" value="1"/>
</dbReference>
<reference evidence="2" key="2">
    <citation type="submission" date="2021-08" db="EMBL/GenBank/DDBJ databases">
        <authorList>
            <person name="Eriksson T."/>
        </authorList>
    </citation>
    <scope>NUCLEOTIDE SEQUENCE</scope>
    <source>
        <strain evidence="2">Stoneville</strain>
        <tissue evidence="2">Whole head</tissue>
    </source>
</reference>
<comment type="caution">
    <text evidence="2">The sequence shown here is derived from an EMBL/GenBank/DDBJ whole genome shotgun (WGS) entry which is preliminary data.</text>
</comment>
<evidence type="ECO:0000313" key="3">
    <source>
        <dbReference type="Proteomes" id="UP000719412"/>
    </source>
</evidence>
<accession>A0A8J6HK30</accession>